<gene>
    <name evidence="1" type="ORF">BJ976_001623</name>
</gene>
<evidence type="ECO:0000313" key="1">
    <source>
        <dbReference type="EMBL" id="MBB4883272.1"/>
    </source>
</evidence>
<organism evidence="1 2">
    <name type="scientific">Micrococcus flavus</name>
    <dbReference type="NCBI Taxonomy" id="384602"/>
    <lineage>
        <taxon>Bacteria</taxon>
        <taxon>Bacillati</taxon>
        <taxon>Actinomycetota</taxon>
        <taxon>Actinomycetes</taxon>
        <taxon>Micrococcales</taxon>
        <taxon>Micrococcaceae</taxon>
        <taxon>Micrococcus</taxon>
    </lineage>
</organism>
<dbReference type="AlphaFoldDB" id="A0A4Y8X285"/>
<keyword evidence="2" id="KW-1185">Reference proteome</keyword>
<sequence length="295" mass="32762">MGERATGPRPAAPPSLDLEVRVRLAHARITHLLDRAGIRGLHLKGYATEPGVYPEHRRSSDVDLLVHPADAAAVIALLRSHGWEPVATFSEGSIFQHAATLWHDQLGYVDVHRLFPGLGASPEAAFDALWSEHVHLVIAGRPVPVPSPRHQRLVVIVHAARDPYRGAHDVRHIRESLPAESWAALREEAHRLDAGAAWHVATGEAADGVDTRQLTLFAALHESQSGLELFRTRWQSTATARERAVLVARTIPVNRPHLQMRLGRPVTRADLWREQRARLGALAGWAWTKAVRRDR</sequence>
<accession>A0A4Y8X285</accession>
<dbReference type="Pfam" id="PF14907">
    <property type="entry name" value="NTP_transf_5"/>
    <property type="match status" value="1"/>
</dbReference>
<dbReference type="RefSeq" id="WP_135029050.1">
    <property type="nucleotide sequence ID" value="NZ_BMLA01000002.1"/>
</dbReference>
<evidence type="ECO:0000313" key="2">
    <source>
        <dbReference type="Proteomes" id="UP000560081"/>
    </source>
</evidence>
<dbReference type="OrthoDB" id="3782133at2"/>
<comment type="caution">
    <text evidence="1">The sequence shown here is derived from an EMBL/GenBank/DDBJ whole genome shotgun (WGS) entry which is preliminary data.</text>
</comment>
<protein>
    <submittedName>
        <fullName evidence="1">Uncharacterized protein</fullName>
    </submittedName>
</protein>
<reference evidence="1 2" key="1">
    <citation type="submission" date="2020-08" db="EMBL/GenBank/DDBJ databases">
        <title>Sequencing the genomes of 1000 actinobacteria strains.</title>
        <authorList>
            <person name="Klenk H.-P."/>
        </authorList>
    </citation>
    <scope>NUCLEOTIDE SEQUENCE [LARGE SCALE GENOMIC DNA]</scope>
    <source>
        <strain evidence="1 2">DSM 19079</strain>
    </source>
</reference>
<proteinExistence type="predicted"/>
<dbReference type="InterPro" id="IPR039498">
    <property type="entry name" value="NTP_transf_5"/>
</dbReference>
<name>A0A4Y8X285_9MICC</name>
<dbReference type="Proteomes" id="UP000560081">
    <property type="component" value="Unassembled WGS sequence"/>
</dbReference>
<dbReference type="Gene3D" id="3.30.460.40">
    <property type="match status" value="1"/>
</dbReference>
<dbReference type="EMBL" id="JACHMC010000001">
    <property type="protein sequence ID" value="MBB4883272.1"/>
    <property type="molecule type" value="Genomic_DNA"/>
</dbReference>